<dbReference type="EMBL" id="JACJVN010000108">
    <property type="protein sequence ID" value="MBB6679778.1"/>
    <property type="molecule type" value="Genomic_DNA"/>
</dbReference>
<dbReference type="Proteomes" id="UP000574133">
    <property type="component" value="Unassembled WGS sequence"/>
</dbReference>
<dbReference type="RefSeq" id="WP_185181034.1">
    <property type="nucleotide sequence ID" value="NZ_CBCSEP010000023.1"/>
</dbReference>
<evidence type="ECO:0000313" key="1">
    <source>
        <dbReference type="EMBL" id="MBB6679778.1"/>
    </source>
</evidence>
<organism evidence="1 2">
    <name type="scientific">Cohnella lubricantis</name>
    <dbReference type="NCBI Taxonomy" id="2163172"/>
    <lineage>
        <taxon>Bacteria</taxon>
        <taxon>Bacillati</taxon>
        <taxon>Bacillota</taxon>
        <taxon>Bacilli</taxon>
        <taxon>Bacillales</taxon>
        <taxon>Paenibacillaceae</taxon>
        <taxon>Cohnella</taxon>
    </lineage>
</organism>
<comment type="caution">
    <text evidence="1">The sequence shown here is derived from an EMBL/GenBank/DDBJ whole genome shotgun (WGS) entry which is preliminary data.</text>
</comment>
<evidence type="ECO:0000313" key="2">
    <source>
        <dbReference type="Proteomes" id="UP000574133"/>
    </source>
</evidence>
<proteinExistence type="predicted"/>
<keyword evidence="2" id="KW-1185">Reference proteome</keyword>
<name>A0A841TKR1_9BACL</name>
<sequence>MLINDNDALTIWKKNELELLRQLERRRLASLGKAPRRRIGRFVRFAANLLSLR</sequence>
<accession>A0A841TKR1</accession>
<gene>
    <name evidence="1" type="ORF">H4Q31_21065</name>
</gene>
<reference evidence="1 2" key="1">
    <citation type="submission" date="2020-08" db="EMBL/GenBank/DDBJ databases">
        <title>Cohnella phylogeny.</title>
        <authorList>
            <person name="Dunlap C."/>
        </authorList>
    </citation>
    <scope>NUCLEOTIDE SEQUENCE [LARGE SCALE GENOMIC DNA]</scope>
    <source>
        <strain evidence="1 2">DSM 103658</strain>
    </source>
</reference>
<protein>
    <submittedName>
        <fullName evidence="1">Uncharacterized protein</fullName>
    </submittedName>
</protein>
<dbReference type="AlphaFoldDB" id="A0A841TKR1"/>